<keyword evidence="1" id="KW-0479">Metal-binding</keyword>
<feature type="binding site" evidence="1">
    <location>
        <position position="214"/>
    </location>
    <ligand>
        <name>Mg(2+)</name>
        <dbReference type="ChEBI" id="CHEBI:18420"/>
        <label>5</label>
    </ligand>
</feature>
<comment type="function">
    <text evidence="1">Catalyzes the ATP-dependent phosphorylation of thiamine-monophosphate (TMP) to form thiamine-pyrophosphate (TPP), the active form of vitamin B1.</text>
</comment>
<dbReference type="InterPro" id="IPR036921">
    <property type="entry name" value="PurM-like_N_sf"/>
</dbReference>
<dbReference type="GO" id="GO:0005524">
    <property type="term" value="F:ATP binding"/>
    <property type="evidence" value="ECO:0007669"/>
    <property type="project" value="UniProtKB-UniRule"/>
</dbReference>
<dbReference type="InterPro" id="IPR036676">
    <property type="entry name" value="PurM-like_C_sf"/>
</dbReference>
<comment type="caution">
    <text evidence="4">The sequence shown here is derived from an EMBL/GenBank/DDBJ whole genome shotgun (WGS) entry which is preliminary data.</text>
</comment>
<feature type="binding site" evidence="1">
    <location>
        <begin position="121"/>
        <end position="122"/>
    </location>
    <ligand>
        <name>ATP</name>
        <dbReference type="ChEBI" id="CHEBI:30616"/>
    </ligand>
</feature>
<feature type="binding site" evidence="1">
    <location>
        <position position="213"/>
    </location>
    <ligand>
        <name>ATP</name>
        <dbReference type="ChEBI" id="CHEBI:30616"/>
    </ligand>
</feature>
<accession>A0A4R6SE51</accession>
<feature type="binding site" evidence="1">
    <location>
        <position position="211"/>
    </location>
    <ligand>
        <name>Mg(2+)</name>
        <dbReference type="ChEBI" id="CHEBI:18420"/>
        <label>3</label>
    </ligand>
</feature>
<dbReference type="GO" id="GO:0000287">
    <property type="term" value="F:magnesium ion binding"/>
    <property type="evidence" value="ECO:0007669"/>
    <property type="project" value="UniProtKB-UniRule"/>
</dbReference>
<dbReference type="GO" id="GO:0009229">
    <property type="term" value="P:thiamine diphosphate biosynthetic process"/>
    <property type="evidence" value="ECO:0007669"/>
    <property type="project" value="UniProtKB-UniRule"/>
</dbReference>
<feature type="binding site" evidence="1">
    <location>
        <position position="31"/>
    </location>
    <ligand>
        <name>Mg(2+)</name>
        <dbReference type="ChEBI" id="CHEBI:18420"/>
        <label>4</label>
    </ligand>
</feature>
<feature type="binding site" evidence="1">
    <location>
        <position position="74"/>
    </location>
    <ligand>
        <name>Mg(2+)</name>
        <dbReference type="ChEBI" id="CHEBI:18420"/>
        <label>4</label>
    </ligand>
</feature>
<gene>
    <name evidence="1" type="primary">thiL</name>
    <name evidence="4" type="ORF">EV186_1031153</name>
</gene>
<keyword evidence="1" id="KW-0808">Transferase</keyword>
<dbReference type="UniPathway" id="UPA00060">
    <property type="reaction ID" value="UER00142"/>
</dbReference>
<protein>
    <recommendedName>
        <fullName evidence="1">Thiamine-monophosphate kinase</fullName>
        <shortName evidence="1">TMP kinase</shortName>
        <shortName evidence="1">Thiamine-phosphate kinase</shortName>
        <ecNumber evidence="1">2.7.4.16</ecNumber>
    </recommendedName>
</protein>
<reference evidence="4 5" key="1">
    <citation type="submission" date="2019-03" db="EMBL/GenBank/DDBJ databases">
        <title>Genomic Encyclopedia of Type Strains, Phase IV (KMG-IV): sequencing the most valuable type-strain genomes for metagenomic binning, comparative biology and taxonomic classification.</title>
        <authorList>
            <person name="Goeker M."/>
        </authorList>
    </citation>
    <scope>NUCLEOTIDE SEQUENCE [LARGE SCALE GENOMIC DNA]</scope>
    <source>
        <strain evidence="4 5">DSM 45361</strain>
    </source>
</reference>
<dbReference type="InterPro" id="IPR006283">
    <property type="entry name" value="ThiL-like"/>
</dbReference>
<dbReference type="PANTHER" id="PTHR30270">
    <property type="entry name" value="THIAMINE-MONOPHOSPHATE KINASE"/>
    <property type="match status" value="1"/>
</dbReference>
<dbReference type="InterPro" id="IPR016188">
    <property type="entry name" value="PurM-like_N"/>
</dbReference>
<feature type="binding site" evidence="1">
    <location>
        <position position="74"/>
    </location>
    <ligand>
        <name>Mg(2+)</name>
        <dbReference type="ChEBI" id="CHEBI:18420"/>
        <label>2</label>
    </ligand>
</feature>
<proteinExistence type="inferred from homology"/>
<comment type="catalytic activity">
    <reaction evidence="1">
        <text>thiamine phosphate + ATP = thiamine diphosphate + ADP</text>
        <dbReference type="Rhea" id="RHEA:15913"/>
        <dbReference type="ChEBI" id="CHEBI:30616"/>
        <dbReference type="ChEBI" id="CHEBI:37575"/>
        <dbReference type="ChEBI" id="CHEBI:58937"/>
        <dbReference type="ChEBI" id="CHEBI:456216"/>
        <dbReference type="EC" id="2.7.4.16"/>
    </reaction>
</comment>
<feature type="binding site" evidence="1">
    <location>
        <position position="44"/>
    </location>
    <ligand>
        <name>Mg(2+)</name>
        <dbReference type="ChEBI" id="CHEBI:18420"/>
        <label>1</label>
    </ligand>
</feature>
<dbReference type="EMBL" id="SNXZ01000003">
    <property type="protein sequence ID" value="TDP98172.1"/>
    <property type="molecule type" value="Genomic_DNA"/>
</dbReference>
<dbReference type="OrthoDB" id="9767928at2"/>
<feature type="binding site" evidence="1">
    <location>
        <position position="43"/>
    </location>
    <ligand>
        <name>Mg(2+)</name>
        <dbReference type="ChEBI" id="CHEBI:18420"/>
        <label>1</label>
    </ligand>
</feature>
<dbReference type="Proteomes" id="UP000295444">
    <property type="component" value="Unassembled WGS sequence"/>
</dbReference>
<feature type="binding site" evidence="1">
    <location>
        <position position="74"/>
    </location>
    <ligand>
        <name>Mg(2+)</name>
        <dbReference type="ChEBI" id="CHEBI:18420"/>
        <label>3</label>
    </ligand>
</feature>
<name>A0A4R6SE51_LABRH</name>
<feature type="binding site" evidence="1">
    <location>
        <position position="31"/>
    </location>
    <ligand>
        <name>Mg(2+)</name>
        <dbReference type="ChEBI" id="CHEBI:18420"/>
        <label>3</label>
    </ligand>
</feature>
<dbReference type="SUPFAM" id="SSF55326">
    <property type="entry name" value="PurM N-terminal domain-like"/>
    <property type="match status" value="1"/>
</dbReference>
<feature type="domain" description="PurM-like C-terminal" evidence="3">
    <location>
        <begin position="149"/>
        <end position="302"/>
    </location>
</feature>
<keyword evidence="1" id="KW-0067">ATP-binding</keyword>
<evidence type="ECO:0000313" key="5">
    <source>
        <dbReference type="Proteomes" id="UP000295444"/>
    </source>
</evidence>
<dbReference type="GO" id="GO:0009228">
    <property type="term" value="P:thiamine biosynthetic process"/>
    <property type="evidence" value="ECO:0007669"/>
    <property type="project" value="UniProtKB-KW"/>
</dbReference>
<feature type="binding site" evidence="1">
    <location>
        <position position="42"/>
    </location>
    <ligand>
        <name>Mg(2+)</name>
        <dbReference type="ChEBI" id="CHEBI:18420"/>
        <label>4</label>
    </ligand>
</feature>
<keyword evidence="1" id="KW-0784">Thiamine biosynthesis</keyword>
<feature type="binding site" evidence="1">
    <location>
        <position position="122"/>
    </location>
    <ligand>
        <name>Mg(2+)</name>
        <dbReference type="ChEBI" id="CHEBI:18420"/>
        <label>1</label>
    </ligand>
</feature>
<dbReference type="PANTHER" id="PTHR30270:SF0">
    <property type="entry name" value="THIAMINE-MONOPHOSPHATE KINASE"/>
    <property type="match status" value="1"/>
</dbReference>
<dbReference type="SUPFAM" id="SSF56042">
    <property type="entry name" value="PurM C-terminal domain-like"/>
    <property type="match status" value="1"/>
</dbReference>
<dbReference type="EC" id="2.7.4.16" evidence="1"/>
<dbReference type="GO" id="GO:0009030">
    <property type="term" value="F:thiamine-phosphate kinase activity"/>
    <property type="evidence" value="ECO:0007669"/>
    <property type="project" value="UniProtKB-UniRule"/>
</dbReference>
<keyword evidence="1" id="KW-0460">Magnesium</keyword>
<dbReference type="Gene3D" id="3.90.650.10">
    <property type="entry name" value="PurM-like C-terminal domain"/>
    <property type="match status" value="1"/>
</dbReference>
<feature type="domain" description="PurM-like N-terminal" evidence="2">
    <location>
        <begin position="29"/>
        <end position="138"/>
    </location>
</feature>
<dbReference type="AlphaFoldDB" id="A0A4R6SE51"/>
<dbReference type="RefSeq" id="WP_133851259.1">
    <property type="nucleotide sequence ID" value="NZ_SNXZ01000003.1"/>
</dbReference>
<keyword evidence="1" id="KW-0547">Nucleotide-binding</keyword>
<dbReference type="CDD" id="cd02194">
    <property type="entry name" value="ThiL"/>
    <property type="match status" value="1"/>
</dbReference>
<sequence>MSKTLGDLGERGIYRTLLTPRYQHVEGFGDDSAVLGRGLVASTDSCPTPLIEKLEPGISAFHEGWLLATINLSDLAAAGAEPLGLVVNYTLPATTTTEYFKQLMDGVDACAAKHRTQVVGGDLRDGKEKYLTATAIGWAEPRLSRRGAEPGDALLLIGDPGYLWAWAATREREDLPKQLRRRLWKRASRPKAQLKAGRLLAWKGLAAAAVDVSDGLYSSVRLLTEANGLGADLAGEIELDAELAKVCELAGLDSFALGQTWGDWSLLVAVHPEHLEDAILALKMAKIGVRRIGTMTDSHTELTVGGVEWTGVDQERFSERSWQGGGIEEKIRALQKNSSGSV</sequence>
<keyword evidence="1 4" id="KW-0418">Kinase</keyword>
<evidence type="ECO:0000259" key="3">
    <source>
        <dbReference type="Pfam" id="PF02769"/>
    </source>
</evidence>
<feature type="binding site" evidence="1">
    <location>
        <position position="145"/>
    </location>
    <ligand>
        <name>ATP</name>
        <dbReference type="ChEBI" id="CHEBI:30616"/>
    </ligand>
</feature>
<dbReference type="Gene3D" id="3.30.1330.10">
    <property type="entry name" value="PurM-like, N-terminal domain"/>
    <property type="match status" value="1"/>
</dbReference>
<dbReference type="InterPro" id="IPR010918">
    <property type="entry name" value="PurM-like_C_dom"/>
</dbReference>
<evidence type="ECO:0000313" key="4">
    <source>
        <dbReference type="EMBL" id="TDP98172.1"/>
    </source>
</evidence>
<comment type="pathway">
    <text evidence="1">Cofactor biosynthesis; thiamine diphosphate biosynthesis; thiamine diphosphate from thiamine phosphate: step 1/1.</text>
</comment>
<dbReference type="Pfam" id="PF00586">
    <property type="entry name" value="AIRS"/>
    <property type="match status" value="1"/>
</dbReference>
<dbReference type="Pfam" id="PF02769">
    <property type="entry name" value="AIRS_C"/>
    <property type="match status" value="1"/>
</dbReference>
<comment type="caution">
    <text evidence="1">Lacks conserved residue(s) required for the propagation of feature annotation.</text>
</comment>
<evidence type="ECO:0000256" key="1">
    <source>
        <dbReference type="HAMAP-Rule" id="MF_02128"/>
    </source>
</evidence>
<comment type="similarity">
    <text evidence="1">Belongs to the thiamine-monophosphate kinase family.</text>
</comment>
<comment type="miscellaneous">
    <text evidence="1">Reaction mechanism of ThiL seems to utilize a direct, inline transfer of the gamma-phosphate of ATP to TMP rather than a phosphorylated enzyme intermediate.</text>
</comment>
<keyword evidence="5" id="KW-1185">Reference proteome</keyword>
<evidence type="ECO:0000259" key="2">
    <source>
        <dbReference type="Pfam" id="PF00586"/>
    </source>
</evidence>
<organism evidence="4 5">
    <name type="scientific">Labedaea rhizosphaerae</name>
    <dbReference type="NCBI Taxonomy" id="598644"/>
    <lineage>
        <taxon>Bacteria</taxon>
        <taxon>Bacillati</taxon>
        <taxon>Actinomycetota</taxon>
        <taxon>Actinomycetes</taxon>
        <taxon>Pseudonocardiales</taxon>
        <taxon>Pseudonocardiaceae</taxon>
        <taxon>Labedaea</taxon>
    </lineage>
</organism>
<feature type="binding site" evidence="1">
    <location>
        <position position="44"/>
    </location>
    <ligand>
        <name>Mg(2+)</name>
        <dbReference type="ChEBI" id="CHEBI:18420"/>
        <label>2</label>
    </ligand>
</feature>
<dbReference type="HAMAP" id="MF_02128">
    <property type="entry name" value="TMP_kinase"/>
    <property type="match status" value="1"/>
</dbReference>